<feature type="domain" description="AP2/ERF" evidence="9">
    <location>
        <begin position="63"/>
        <end position="120"/>
    </location>
</feature>
<comment type="similarity">
    <text evidence="7">Belongs to the AP2/ERF transcription factor family. ERF subfamily.</text>
</comment>
<gene>
    <name evidence="10" type="ORF">RIF29_34826</name>
</gene>
<keyword evidence="5" id="KW-0804">Transcription</keyword>
<dbReference type="AlphaFoldDB" id="A0AAN9EF72"/>
<dbReference type="PANTHER" id="PTHR31985:SF294">
    <property type="entry name" value="DEHYDRATION-RESPONSIVE ELEMENT-BINDING PROTEIN 3-LIKE"/>
    <property type="match status" value="1"/>
</dbReference>
<keyword evidence="4" id="KW-0010">Activator</keyword>
<evidence type="ECO:0000256" key="4">
    <source>
        <dbReference type="ARBA" id="ARBA00023159"/>
    </source>
</evidence>
<dbReference type="Pfam" id="PF00847">
    <property type="entry name" value="AP2"/>
    <property type="match status" value="1"/>
</dbReference>
<dbReference type="PRINTS" id="PR00367">
    <property type="entry name" value="ETHRSPELEMNT"/>
</dbReference>
<evidence type="ECO:0000256" key="8">
    <source>
        <dbReference type="SAM" id="MobiDB-lite"/>
    </source>
</evidence>
<evidence type="ECO:0000313" key="11">
    <source>
        <dbReference type="Proteomes" id="UP001372338"/>
    </source>
</evidence>
<dbReference type="SMART" id="SM00380">
    <property type="entry name" value="AP2"/>
    <property type="match status" value="1"/>
</dbReference>
<dbReference type="InterPro" id="IPR016177">
    <property type="entry name" value="DNA-bd_dom_sf"/>
</dbReference>
<dbReference type="SUPFAM" id="SSF54171">
    <property type="entry name" value="DNA-binding domain"/>
    <property type="match status" value="1"/>
</dbReference>
<dbReference type="CDD" id="cd00018">
    <property type="entry name" value="AP2"/>
    <property type="match status" value="1"/>
</dbReference>
<reference evidence="10 11" key="1">
    <citation type="submission" date="2024-01" db="EMBL/GenBank/DDBJ databases">
        <title>The genomes of 5 underutilized Papilionoideae crops provide insights into root nodulation and disease resistanc.</title>
        <authorList>
            <person name="Yuan L."/>
        </authorList>
    </citation>
    <scope>NUCLEOTIDE SEQUENCE [LARGE SCALE GENOMIC DNA]</scope>
    <source>
        <strain evidence="10">ZHUSHIDOU_FW_LH</strain>
        <tissue evidence="10">Leaf</tissue>
    </source>
</reference>
<evidence type="ECO:0000259" key="9">
    <source>
        <dbReference type="PROSITE" id="PS51032"/>
    </source>
</evidence>
<dbReference type="Proteomes" id="UP001372338">
    <property type="component" value="Unassembled WGS sequence"/>
</dbReference>
<dbReference type="InterPro" id="IPR036955">
    <property type="entry name" value="AP2/ERF_dom_sf"/>
</dbReference>
<dbReference type="PROSITE" id="PS51032">
    <property type="entry name" value="AP2_ERF"/>
    <property type="match status" value="1"/>
</dbReference>
<keyword evidence="6" id="KW-0539">Nucleus</keyword>
<sequence>MAELQGSEIISTNSCSPLSSSPPPSFPTITTTPNASSSGAHKPDPDPKRGKKRARDSSSKHPVFRGVRMRAWGKWVSEIREPRKKNRIWLGTFATPEMAARAHDVAAITIKGSSAILNFPDLAGSLPRPASNSPRDVQAAAAKAAAMEVFETPTTTTTTTSSHSSSSSSFSSSFSSSGVDGNSDPSTPEEELGKIVELPVLGTSFESLNPSNELVYFDPGSDGWPYSHPWYHNNNIYDGGYYIEDQVSMQEDSESVMVCGFEFEGCLWQH</sequence>
<evidence type="ECO:0000256" key="1">
    <source>
        <dbReference type="ARBA" id="ARBA00004123"/>
    </source>
</evidence>
<keyword evidence="3" id="KW-0238">DNA-binding</keyword>
<dbReference type="PANTHER" id="PTHR31985">
    <property type="entry name" value="ETHYLENE-RESPONSIVE TRANSCRIPTION FACTOR ERF042-RELATED"/>
    <property type="match status" value="1"/>
</dbReference>
<protein>
    <recommendedName>
        <fullName evidence="9">AP2/ERF domain-containing protein</fullName>
    </recommendedName>
</protein>
<feature type="region of interest" description="Disordered" evidence="8">
    <location>
        <begin position="153"/>
        <end position="190"/>
    </location>
</feature>
<comment type="caution">
    <text evidence="10">The sequence shown here is derived from an EMBL/GenBank/DDBJ whole genome shotgun (WGS) entry which is preliminary data.</text>
</comment>
<evidence type="ECO:0000256" key="5">
    <source>
        <dbReference type="ARBA" id="ARBA00023163"/>
    </source>
</evidence>
<feature type="compositionally biased region" description="Low complexity" evidence="8">
    <location>
        <begin position="154"/>
        <end position="177"/>
    </location>
</feature>
<dbReference type="EMBL" id="JAYWIO010000007">
    <property type="protein sequence ID" value="KAK7251536.1"/>
    <property type="molecule type" value="Genomic_DNA"/>
</dbReference>
<comment type="subcellular location">
    <subcellularLocation>
        <location evidence="1">Nucleus</location>
    </subcellularLocation>
</comment>
<evidence type="ECO:0000256" key="7">
    <source>
        <dbReference type="ARBA" id="ARBA00024343"/>
    </source>
</evidence>
<feature type="region of interest" description="Disordered" evidence="8">
    <location>
        <begin position="1"/>
        <end position="64"/>
    </location>
</feature>
<dbReference type="InterPro" id="IPR051032">
    <property type="entry name" value="AP2/ERF_TF_ERF_subfamily"/>
</dbReference>
<evidence type="ECO:0000256" key="3">
    <source>
        <dbReference type="ARBA" id="ARBA00023125"/>
    </source>
</evidence>
<dbReference type="InterPro" id="IPR001471">
    <property type="entry name" value="AP2/ERF_dom"/>
</dbReference>
<evidence type="ECO:0000256" key="6">
    <source>
        <dbReference type="ARBA" id="ARBA00023242"/>
    </source>
</evidence>
<evidence type="ECO:0000313" key="10">
    <source>
        <dbReference type="EMBL" id="KAK7251536.1"/>
    </source>
</evidence>
<dbReference type="GO" id="GO:0003700">
    <property type="term" value="F:DNA-binding transcription factor activity"/>
    <property type="evidence" value="ECO:0007669"/>
    <property type="project" value="InterPro"/>
</dbReference>
<dbReference type="GO" id="GO:0003677">
    <property type="term" value="F:DNA binding"/>
    <property type="evidence" value="ECO:0007669"/>
    <property type="project" value="UniProtKB-KW"/>
</dbReference>
<evidence type="ECO:0000256" key="2">
    <source>
        <dbReference type="ARBA" id="ARBA00023015"/>
    </source>
</evidence>
<name>A0AAN9EF72_CROPI</name>
<dbReference type="FunFam" id="3.30.730.10:FF:000001">
    <property type="entry name" value="Ethylene-responsive transcription factor 2"/>
    <property type="match status" value="1"/>
</dbReference>
<organism evidence="10 11">
    <name type="scientific">Crotalaria pallida</name>
    <name type="common">Smooth rattlebox</name>
    <name type="synonym">Crotalaria striata</name>
    <dbReference type="NCBI Taxonomy" id="3830"/>
    <lineage>
        <taxon>Eukaryota</taxon>
        <taxon>Viridiplantae</taxon>
        <taxon>Streptophyta</taxon>
        <taxon>Embryophyta</taxon>
        <taxon>Tracheophyta</taxon>
        <taxon>Spermatophyta</taxon>
        <taxon>Magnoliopsida</taxon>
        <taxon>eudicotyledons</taxon>
        <taxon>Gunneridae</taxon>
        <taxon>Pentapetalae</taxon>
        <taxon>rosids</taxon>
        <taxon>fabids</taxon>
        <taxon>Fabales</taxon>
        <taxon>Fabaceae</taxon>
        <taxon>Papilionoideae</taxon>
        <taxon>50 kb inversion clade</taxon>
        <taxon>genistoids sensu lato</taxon>
        <taxon>core genistoids</taxon>
        <taxon>Crotalarieae</taxon>
        <taxon>Crotalaria</taxon>
    </lineage>
</organism>
<dbReference type="GO" id="GO:0005634">
    <property type="term" value="C:nucleus"/>
    <property type="evidence" value="ECO:0007669"/>
    <property type="project" value="UniProtKB-SubCell"/>
</dbReference>
<keyword evidence="2" id="KW-0805">Transcription regulation</keyword>
<dbReference type="Gene3D" id="3.30.730.10">
    <property type="entry name" value="AP2/ERF domain"/>
    <property type="match status" value="1"/>
</dbReference>
<proteinExistence type="inferred from homology"/>
<keyword evidence="11" id="KW-1185">Reference proteome</keyword>
<accession>A0AAN9EF72</accession>